<evidence type="ECO:0008006" key="4">
    <source>
        <dbReference type="Google" id="ProtNLM"/>
    </source>
</evidence>
<protein>
    <recommendedName>
        <fullName evidence="4">Zinc-finger domain-containing protein</fullName>
    </recommendedName>
</protein>
<feature type="region of interest" description="Disordered" evidence="1">
    <location>
        <begin position="485"/>
        <end position="536"/>
    </location>
</feature>
<evidence type="ECO:0000256" key="2">
    <source>
        <dbReference type="SAM" id="Phobius"/>
    </source>
</evidence>
<feature type="transmembrane region" description="Helical" evidence="2">
    <location>
        <begin position="97"/>
        <end position="116"/>
    </location>
</feature>
<accession>A0A7C4LJY5</accession>
<evidence type="ECO:0000256" key="1">
    <source>
        <dbReference type="SAM" id="MobiDB-lite"/>
    </source>
</evidence>
<reference evidence="3" key="1">
    <citation type="journal article" date="2020" name="mSystems">
        <title>Genome- and Community-Level Interaction Insights into Carbon Utilization and Element Cycling Functions of Hydrothermarchaeota in Hydrothermal Sediment.</title>
        <authorList>
            <person name="Zhou Z."/>
            <person name="Liu Y."/>
            <person name="Xu W."/>
            <person name="Pan J."/>
            <person name="Luo Z.H."/>
            <person name="Li M."/>
        </authorList>
    </citation>
    <scope>NUCLEOTIDE SEQUENCE [LARGE SCALE GENOMIC DNA]</scope>
    <source>
        <strain evidence="3">SpSt-508</strain>
    </source>
</reference>
<sequence>MDKWARLSAEQRDNLVAYLDGELDEELTQQIDRVLVQSEVARHEVEALARTWELLDLLPRPQARDDFTQRTLTTLKVSEMRPRLVDQPWFAHVRKGGVVLMWIAGLAVCALLGYAATNQWVPNPHAEMLADLPLLESLDLYLEVQELEFVHQLQRQQIFSVGDPAPAGAAARRIAPAPAAQAGSPRNLIQARYQQVVEMPLTRRQRIQNNWHTLQSLPAEKQQQLRALHAELEQQPPALHDLLETYDVWLQTLTPGQRDDLRQAASTAERIRLVREFKDRQDASRETQVFELNLDLQRMKPRMPPPPYLEEVDFAALMDSLERTFPAPIQQGLQQRHQQAATPTDRYLEVYQYYLTTWARQITDEQVQAVIEELRDENLKRFFQSRTPEQQRIGLMMLLGKGLHAHVVRALEPHYPTQEQLREFFVNLSGERRHELMQMRSDDLTRELIKDYFEQLTDPQIHRLREFLTRLRALPWGWERRGGERPFFSSYGPGRPPGERGPGGERGDRPPGPGDARGPRPRPPEPGHVPFEQPKF</sequence>
<evidence type="ECO:0000313" key="3">
    <source>
        <dbReference type="EMBL" id="HGT38932.1"/>
    </source>
</evidence>
<keyword evidence="2" id="KW-1133">Transmembrane helix</keyword>
<keyword evidence="2" id="KW-0472">Membrane</keyword>
<keyword evidence="2" id="KW-0812">Transmembrane</keyword>
<dbReference type="Pfam" id="PF11304">
    <property type="entry name" value="DUF3106"/>
    <property type="match status" value="1"/>
</dbReference>
<dbReference type="EMBL" id="DSVQ01000012">
    <property type="protein sequence ID" value="HGT38932.1"/>
    <property type="molecule type" value="Genomic_DNA"/>
</dbReference>
<organism evidence="3">
    <name type="scientific">Schlesneria paludicola</name>
    <dbReference type="NCBI Taxonomy" id="360056"/>
    <lineage>
        <taxon>Bacteria</taxon>
        <taxon>Pseudomonadati</taxon>
        <taxon>Planctomycetota</taxon>
        <taxon>Planctomycetia</taxon>
        <taxon>Planctomycetales</taxon>
        <taxon>Planctomycetaceae</taxon>
        <taxon>Schlesneria</taxon>
    </lineage>
</organism>
<dbReference type="InterPro" id="IPR021455">
    <property type="entry name" value="DUF3106"/>
</dbReference>
<name>A0A7C4LJY5_9PLAN</name>
<dbReference type="InterPro" id="IPR041916">
    <property type="entry name" value="Anti_sigma_zinc_sf"/>
</dbReference>
<gene>
    <name evidence="3" type="ORF">ENS64_06670</name>
</gene>
<proteinExistence type="predicted"/>
<dbReference type="AlphaFoldDB" id="A0A7C4LJY5"/>
<comment type="caution">
    <text evidence="3">The sequence shown here is derived from an EMBL/GenBank/DDBJ whole genome shotgun (WGS) entry which is preliminary data.</text>
</comment>
<dbReference type="Gene3D" id="1.10.10.1320">
    <property type="entry name" value="Anti-sigma factor, zinc-finger domain"/>
    <property type="match status" value="1"/>
</dbReference>